<dbReference type="Pfam" id="PF02949">
    <property type="entry name" value="7tm_6"/>
    <property type="match status" value="1"/>
</dbReference>
<evidence type="ECO:0000256" key="7">
    <source>
        <dbReference type="ARBA" id="ARBA00023136"/>
    </source>
</evidence>
<feature type="chain" id="PRO_5044849953" evidence="10">
    <location>
        <begin position="18"/>
        <end position="96"/>
    </location>
</feature>
<evidence type="ECO:0000256" key="8">
    <source>
        <dbReference type="ARBA" id="ARBA00023170"/>
    </source>
</evidence>
<organism evidence="11 12">
    <name type="scientific">Hypothenemus hampei</name>
    <name type="common">Coffee berry borer</name>
    <dbReference type="NCBI Taxonomy" id="57062"/>
    <lineage>
        <taxon>Eukaryota</taxon>
        <taxon>Metazoa</taxon>
        <taxon>Ecdysozoa</taxon>
        <taxon>Arthropoda</taxon>
        <taxon>Hexapoda</taxon>
        <taxon>Insecta</taxon>
        <taxon>Pterygota</taxon>
        <taxon>Neoptera</taxon>
        <taxon>Endopterygota</taxon>
        <taxon>Coleoptera</taxon>
        <taxon>Polyphaga</taxon>
        <taxon>Cucujiformia</taxon>
        <taxon>Curculionidae</taxon>
        <taxon>Scolytinae</taxon>
        <taxon>Hypothenemus</taxon>
    </lineage>
</organism>
<sequence>MLLIAWCLLVYLICYNGQRVQDDAVKIGQAIFKSHWYKQGVSIKLKKYIMFTIARSQRPLEFKAPLLGSISLMEFMRVMKWAYSGLTLILAVTADE</sequence>
<keyword evidence="5" id="KW-0552">Olfaction</keyword>
<keyword evidence="10" id="KW-0732">Signal</keyword>
<evidence type="ECO:0000256" key="6">
    <source>
        <dbReference type="ARBA" id="ARBA00022989"/>
    </source>
</evidence>
<keyword evidence="3" id="KW-0716">Sensory transduction</keyword>
<evidence type="ECO:0000256" key="5">
    <source>
        <dbReference type="ARBA" id="ARBA00022725"/>
    </source>
</evidence>
<evidence type="ECO:0000256" key="3">
    <source>
        <dbReference type="ARBA" id="ARBA00022606"/>
    </source>
</evidence>
<evidence type="ECO:0000256" key="2">
    <source>
        <dbReference type="ARBA" id="ARBA00022475"/>
    </source>
</evidence>
<keyword evidence="12" id="KW-1185">Reference proteome</keyword>
<keyword evidence="2" id="KW-1003">Cell membrane</keyword>
<comment type="caution">
    <text evidence="11">The sequence shown here is derived from an EMBL/GenBank/DDBJ whole genome shotgun (WGS) entry which is preliminary data.</text>
</comment>
<dbReference type="AlphaFoldDB" id="A0ABD1EZ31"/>
<dbReference type="GO" id="GO:0005886">
    <property type="term" value="C:plasma membrane"/>
    <property type="evidence" value="ECO:0007669"/>
    <property type="project" value="UniProtKB-SubCell"/>
</dbReference>
<dbReference type="GO" id="GO:0007608">
    <property type="term" value="P:sensory perception of smell"/>
    <property type="evidence" value="ECO:0007669"/>
    <property type="project" value="UniProtKB-KW"/>
</dbReference>
<evidence type="ECO:0000256" key="1">
    <source>
        <dbReference type="ARBA" id="ARBA00004651"/>
    </source>
</evidence>
<feature type="signal peptide" evidence="10">
    <location>
        <begin position="1"/>
        <end position="17"/>
    </location>
</feature>
<gene>
    <name evidence="11" type="ORF">ABEB36_005372</name>
</gene>
<dbReference type="InterPro" id="IPR004117">
    <property type="entry name" value="7tm6_olfct_rcpt"/>
</dbReference>
<keyword evidence="4" id="KW-0812">Transmembrane</keyword>
<name>A0ABD1EZ31_HYPHA</name>
<evidence type="ECO:0000256" key="9">
    <source>
        <dbReference type="ARBA" id="ARBA00023224"/>
    </source>
</evidence>
<keyword evidence="9" id="KW-0807">Transducer</keyword>
<reference evidence="11 12" key="1">
    <citation type="submission" date="2024-05" db="EMBL/GenBank/DDBJ databases">
        <title>Genetic variation in Jamaican populations of the coffee berry borer (Hypothenemus hampei).</title>
        <authorList>
            <person name="Errbii M."/>
            <person name="Myrie A."/>
        </authorList>
    </citation>
    <scope>NUCLEOTIDE SEQUENCE [LARGE SCALE GENOMIC DNA]</scope>
    <source>
        <strain evidence="11">JA-Hopewell-2020-01-JO</strain>
        <tissue evidence="11">Whole body</tissue>
    </source>
</reference>
<evidence type="ECO:0000313" key="11">
    <source>
        <dbReference type="EMBL" id="KAL1505924.1"/>
    </source>
</evidence>
<keyword evidence="8" id="KW-0675">Receptor</keyword>
<proteinExistence type="predicted"/>
<dbReference type="EMBL" id="JBDJPC010000004">
    <property type="protein sequence ID" value="KAL1505924.1"/>
    <property type="molecule type" value="Genomic_DNA"/>
</dbReference>
<keyword evidence="6" id="KW-1133">Transmembrane helix</keyword>
<dbReference type="PANTHER" id="PTHR21137:SF35">
    <property type="entry name" value="ODORANT RECEPTOR 19A-RELATED"/>
    <property type="match status" value="1"/>
</dbReference>
<evidence type="ECO:0000256" key="4">
    <source>
        <dbReference type="ARBA" id="ARBA00022692"/>
    </source>
</evidence>
<evidence type="ECO:0000256" key="10">
    <source>
        <dbReference type="SAM" id="SignalP"/>
    </source>
</evidence>
<accession>A0ABD1EZ31</accession>
<dbReference type="Proteomes" id="UP001566132">
    <property type="component" value="Unassembled WGS sequence"/>
</dbReference>
<protein>
    <submittedName>
        <fullName evidence="11">Uncharacterized protein</fullName>
    </submittedName>
</protein>
<comment type="subcellular location">
    <subcellularLocation>
        <location evidence="1">Cell membrane</location>
        <topology evidence="1">Multi-pass membrane protein</topology>
    </subcellularLocation>
</comment>
<dbReference type="GO" id="GO:0007165">
    <property type="term" value="P:signal transduction"/>
    <property type="evidence" value="ECO:0007669"/>
    <property type="project" value="UniProtKB-KW"/>
</dbReference>
<dbReference type="PANTHER" id="PTHR21137">
    <property type="entry name" value="ODORANT RECEPTOR"/>
    <property type="match status" value="1"/>
</dbReference>
<keyword evidence="7" id="KW-0472">Membrane</keyword>
<evidence type="ECO:0000313" key="12">
    <source>
        <dbReference type="Proteomes" id="UP001566132"/>
    </source>
</evidence>